<accession>A0ABU3NSQ4</accession>
<dbReference type="PANTHER" id="PTHR43798:SF31">
    <property type="entry name" value="AB HYDROLASE SUPERFAMILY PROTEIN YCLE"/>
    <property type="match status" value="1"/>
</dbReference>
<evidence type="ECO:0000256" key="1">
    <source>
        <dbReference type="ARBA" id="ARBA00022801"/>
    </source>
</evidence>
<dbReference type="SUPFAM" id="SSF53474">
    <property type="entry name" value="alpha/beta-Hydrolases"/>
    <property type="match status" value="1"/>
</dbReference>
<dbReference type="EMBL" id="JAUOZS010000001">
    <property type="protein sequence ID" value="MDT8899861.1"/>
    <property type="molecule type" value="Genomic_DNA"/>
</dbReference>
<keyword evidence="1 3" id="KW-0378">Hydrolase</keyword>
<evidence type="ECO:0000259" key="2">
    <source>
        <dbReference type="Pfam" id="PF00561"/>
    </source>
</evidence>
<feature type="domain" description="AB hydrolase-1" evidence="2">
    <location>
        <begin position="32"/>
        <end position="160"/>
    </location>
</feature>
<dbReference type="Gene3D" id="3.40.50.1820">
    <property type="entry name" value="alpha/beta hydrolase"/>
    <property type="match status" value="1"/>
</dbReference>
<dbReference type="InterPro" id="IPR050266">
    <property type="entry name" value="AB_hydrolase_sf"/>
</dbReference>
<protein>
    <submittedName>
        <fullName evidence="3">Alpha/beta hydrolase</fullName>
    </submittedName>
</protein>
<evidence type="ECO:0000313" key="3">
    <source>
        <dbReference type="EMBL" id="MDT8899861.1"/>
    </source>
</evidence>
<dbReference type="RefSeq" id="WP_413778428.1">
    <property type="nucleotide sequence ID" value="NZ_JAUOZS010000001.1"/>
</dbReference>
<evidence type="ECO:0000313" key="4">
    <source>
        <dbReference type="Proteomes" id="UP001254848"/>
    </source>
</evidence>
<sequence length="278" mass="30528">MAKTHSVASHRVAGGGGVSLYVEETGRADGRPILFIHGFNQCRLVWAKQTNSSLADEFRLITLDNRGHGLSDKPRDAYGESRLWAEDIAAVIDALRLERPVLVGWSYAGLIVLDYLRHYGEDGIAGVNLVGARTCIGTPAAIAATGEKYLPLRQAMFSGDITEAVDGLARFLKLCTYNPLPPEEYYLFLGFNAVVPPYVRQGLMSRATGNDDLLPTLQKPFLITHGTEDAVILPRHAEHNAALLPNAKISFYPEAGHNTFWEHAPRFNRELQAFAASV</sequence>
<gene>
    <name evidence="3" type="ORF">Q4T40_01175</name>
</gene>
<dbReference type="Proteomes" id="UP001254848">
    <property type="component" value="Unassembled WGS sequence"/>
</dbReference>
<keyword evidence="4" id="KW-1185">Reference proteome</keyword>
<name>A0ABU3NSQ4_9FIRM</name>
<organism evidence="3 4">
    <name type="scientific">Anaeroselena agilis</name>
    <dbReference type="NCBI Taxonomy" id="3063788"/>
    <lineage>
        <taxon>Bacteria</taxon>
        <taxon>Bacillati</taxon>
        <taxon>Bacillota</taxon>
        <taxon>Negativicutes</taxon>
        <taxon>Acetonemataceae</taxon>
        <taxon>Anaeroselena</taxon>
    </lineage>
</organism>
<reference evidence="3 4" key="1">
    <citation type="submission" date="2023-07" db="EMBL/GenBank/DDBJ databases">
        <title>The novel representative of Negativicutes class, Anaeroselena agilis gen. nov. sp. nov.</title>
        <authorList>
            <person name="Prokofeva M.I."/>
            <person name="Elcheninov A.G."/>
            <person name="Klyukina A."/>
            <person name="Kublanov I.V."/>
            <person name="Frolov E.N."/>
            <person name="Podosokorskaya O.A."/>
        </authorList>
    </citation>
    <scope>NUCLEOTIDE SEQUENCE [LARGE SCALE GENOMIC DNA]</scope>
    <source>
        <strain evidence="3 4">4137-cl</strain>
    </source>
</reference>
<comment type="caution">
    <text evidence="3">The sequence shown here is derived from an EMBL/GenBank/DDBJ whole genome shotgun (WGS) entry which is preliminary data.</text>
</comment>
<dbReference type="InterPro" id="IPR029058">
    <property type="entry name" value="AB_hydrolase_fold"/>
</dbReference>
<dbReference type="PANTHER" id="PTHR43798">
    <property type="entry name" value="MONOACYLGLYCEROL LIPASE"/>
    <property type="match status" value="1"/>
</dbReference>
<dbReference type="InterPro" id="IPR000073">
    <property type="entry name" value="AB_hydrolase_1"/>
</dbReference>
<proteinExistence type="predicted"/>
<dbReference type="GO" id="GO:0016787">
    <property type="term" value="F:hydrolase activity"/>
    <property type="evidence" value="ECO:0007669"/>
    <property type="project" value="UniProtKB-KW"/>
</dbReference>
<dbReference type="Pfam" id="PF00561">
    <property type="entry name" value="Abhydrolase_1"/>
    <property type="match status" value="1"/>
</dbReference>